<dbReference type="InterPro" id="IPR009003">
    <property type="entry name" value="Peptidase_S1_PA"/>
</dbReference>
<dbReference type="PANTHER" id="PTHR24253">
    <property type="entry name" value="TRANSMEMBRANE PROTEASE SERINE"/>
    <property type="match status" value="1"/>
</dbReference>
<organism evidence="3 4">
    <name type="scientific">Mya arenaria</name>
    <name type="common">Soft-shell clam</name>
    <dbReference type="NCBI Taxonomy" id="6604"/>
    <lineage>
        <taxon>Eukaryota</taxon>
        <taxon>Metazoa</taxon>
        <taxon>Spiralia</taxon>
        <taxon>Lophotrochozoa</taxon>
        <taxon>Mollusca</taxon>
        <taxon>Bivalvia</taxon>
        <taxon>Autobranchia</taxon>
        <taxon>Heteroconchia</taxon>
        <taxon>Euheterodonta</taxon>
        <taxon>Imparidentia</taxon>
        <taxon>Neoheterodontei</taxon>
        <taxon>Myida</taxon>
        <taxon>Myoidea</taxon>
        <taxon>Myidae</taxon>
        <taxon>Mya</taxon>
    </lineage>
</organism>
<reference evidence="3" key="1">
    <citation type="submission" date="2022-11" db="EMBL/GenBank/DDBJ databases">
        <title>Centuries of genome instability and evolution in soft-shell clam transmissible cancer (bioRxiv).</title>
        <authorList>
            <person name="Hart S.F.M."/>
            <person name="Yonemitsu M.A."/>
            <person name="Giersch R.M."/>
            <person name="Beal B.F."/>
            <person name="Arriagada G."/>
            <person name="Davis B.W."/>
            <person name="Ostrander E.A."/>
            <person name="Goff S.P."/>
            <person name="Metzger M.J."/>
        </authorList>
    </citation>
    <scope>NUCLEOTIDE SEQUENCE</scope>
    <source>
        <strain evidence="3">MELC-2E11</strain>
        <tissue evidence="3">Siphon/mantle</tissue>
    </source>
</reference>
<dbReference type="EMBL" id="CP111013">
    <property type="protein sequence ID" value="WAQ96260.1"/>
    <property type="molecule type" value="Genomic_DNA"/>
</dbReference>
<evidence type="ECO:0000259" key="2">
    <source>
        <dbReference type="PROSITE" id="PS50240"/>
    </source>
</evidence>
<evidence type="ECO:0000313" key="3">
    <source>
        <dbReference type="EMBL" id="WAQ96260.1"/>
    </source>
</evidence>
<keyword evidence="4" id="KW-1185">Reference proteome</keyword>
<dbReference type="SUPFAM" id="SSF50494">
    <property type="entry name" value="Trypsin-like serine proteases"/>
    <property type="match status" value="1"/>
</dbReference>
<dbReference type="PROSITE" id="PS50240">
    <property type="entry name" value="TRYPSIN_DOM"/>
    <property type="match status" value="1"/>
</dbReference>
<sequence>MLISDAIEDKAVGRYRFHYLWPLKLEQNVGTSVNVSMWSTHCSTNPKPYCRRCRCYAWLMAMADTGNEEVMNQVDLPILDDSVCMQHDPYFIPNTEMCAGYENKGKDWCWDDLGSPLMSKANSGAWVIQGLASSGGNCTLADEPSNFEDVSMYTDWIRTTMEQAGYPYQY</sequence>
<proteinExistence type="predicted"/>
<feature type="domain" description="Peptidase S1" evidence="2">
    <location>
        <begin position="1"/>
        <end position="162"/>
    </location>
</feature>
<dbReference type="Proteomes" id="UP001164746">
    <property type="component" value="Chromosome 2"/>
</dbReference>
<keyword evidence="1" id="KW-1015">Disulfide bond</keyword>
<protein>
    <submittedName>
        <fullName evidence="3">ENTK-like protein</fullName>
    </submittedName>
</protein>
<dbReference type="Pfam" id="PF00089">
    <property type="entry name" value="Trypsin"/>
    <property type="match status" value="1"/>
</dbReference>
<gene>
    <name evidence="3" type="ORF">MAR_028950</name>
</gene>
<dbReference type="InterPro" id="IPR043504">
    <property type="entry name" value="Peptidase_S1_PA_chymotrypsin"/>
</dbReference>
<evidence type="ECO:0000313" key="4">
    <source>
        <dbReference type="Proteomes" id="UP001164746"/>
    </source>
</evidence>
<dbReference type="Gene3D" id="2.40.10.10">
    <property type="entry name" value="Trypsin-like serine proteases"/>
    <property type="match status" value="1"/>
</dbReference>
<dbReference type="InterPro" id="IPR001254">
    <property type="entry name" value="Trypsin_dom"/>
</dbReference>
<evidence type="ECO:0000256" key="1">
    <source>
        <dbReference type="ARBA" id="ARBA00023157"/>
    </source>
</evidence>
<accession>A0ABY7DMM9</accession>
<name>A0ABY7DMM9_MYAAR</name>